<evidence type="ECO:0000313" key="6">
    <source>
        <dbReference type="EMBL" id="CAF1642107.1"/>
    </source>
</evidence>
<dbReference type="FunFam" id="2.40.10.10:FF:000068">
    <property type="entry name" value="transmembrane protease serine 2"/>
    <property type="match status" value="1"/>
</dbReference>
<sequence>MLRLLPSLFILSIVLQRTDQYNHRCDIRSRCGRSKNYALLARIVGGEPVKTRLWPWIVSLKDSTVHKHVCGGTILSNSWIVTAAHCIDKRTAYDFIIDAGSNILDERTQRRHVSKIFSHPLYDPTNHFLHDIALLKLSSPLDMHDIEVAKICLPLEIRSFKPRNGSADYTYQNPSVNSTLIAIGWGALHEKNDLLPQELQQVTLTAISHQSDTCQHLIKSKSSQFCAGVEGGVKDACSGDSGGPLMQFVESKRWVLAGITSFGIGWVVWIMKSEDLQKLVLSKYENGESATKIFDDLLGAVSRKTVFNWCKMIRETGSINMSTSPGHPRTIRTKKTIQKIKTRLKRRKRVSSRKLAHELDISRASVRRILTDDLGLRPYKKRIAPLMTDAQKAKRKTFAN</sequence>
<feature type="signal peptide" evidence="3">
    <location>
        <begin position="1"/>
        <end position="20"/>
    </location>
</feature>
<dbReference type="SUPFAM" id="SSF50494">
    <property type="entry name" value="Trypsin-like serine proteases"/>
    <property type="match status" value="1"/>
</dbReference>
<keyword evidence="3" id="KW-0732">Signal</keyword>
<dbReference type="Gene3D" id="2.40.10.10">
    <property type="entry name" value="Trypsin-like serine proteases"/>
    <property type="match status" value="2"/>
</dbReference>
<evidence type="ECO:0000313" key="8">
    <source>
        <dbReference type="Proteomes" id="UP000663852"/>
    </source>
</evidence>
<keyword evidence="7" id="KW-1185">Reference proteome</keyword>
<dbReference type="InterPro" id="IPR009003">
    <property type="entry name" value="Peptidase_S1_PA"/>
</dbReference>
<dbReference type="InterPro" id="IPR001314">
    <property type="entry name" value="Peptidase_S1A"/>
</dbReference>
<keyword evidence="2" id="KW-0378">Hydrolase</keyword>
<dbReference type="SMART" id="SM00020">
    <property type="entry name" value="Tryp_SPc"/>
    <property type="match status" value="1"/>
</dbReference>
<keyword evidence="2" id="KW-0720">Serine protease</keyword>
<dbReference type="PROSITE" id="PS00134">
    <property type="entry name" value="TRYPSIN_HIS"/>
    <property type="match status" value="1"/>
</dbReference>
<dbReference type="GO" id="GO:0004252">
    <property type="term" value="F:serine-type endopeptidase activity"/>
    <property type="evidence" value="ECO:0007669"/>
    <property type="project" value="InterPro"/>
</dbReference>
<dbReference type="Proteomes" id="UP000663828">
    <property type="component" value="Unassembled WGS sequence"/>
</dbReference>
<gene>
    <name evidence="5" type="ORF">EDS130_LOCUS43113</name>
    <name evidence="6" type="ORF">XAT740_LOCUS53501</name>
</gene>
<dbReference type="CDD" id="cd00190">
    <property type="entry name" value="Tryp_SPc"/>
    <property type="match status" value="1"/>
</dbReference>
<organism evidence="5 8">
    <name type="scientific">Adineta ricciae</name>
    <name type="common">Rotifer</name>
    <dbReference type="NCBI Taxonomy" id="249248"/>
    <lineage>
        <taxon>Eukaryota</taxon>
        <taxon>Metazoa</taxon>
        <taxon>Spiralia</taxon>
        <taxon>Gnathifera</taxon>
        <taxon>Rotifera</taxon>
        <taxon>Eurotatoria</taxon>
        <taxon>Bdelloidea</taxon>
        <taxon>Adinetida</taxon>
        <taxon>Adinetidae</taxon>
        <taxon>Adineta</taxon>
    </lineage>
</organism>
<dbReference type="Proteomes" id="UP000663852">
    <property type="component" value="Unassembled WGS sequence"/>
</dbReference>
<protein>
    <recommendedName>
        <fullName evidence="4">Peptidase S1 domain-containing protein</fullName>
    </recommendedName>
</protein>
<dbReference type="AlphaFoldDB" id="A0A815TXW7"/>
<dbReference type="InterPro" id="IPR001254">
    <property type="entry name" value="Trypsin_dom"/>
</dbReference>
<dbReference type="PRINTS" id="PR00722">
    <property type="entry name" value="CHYMOTRYPSIN"/>
</dbReference>
<evidence type="ECO:0000256" key="2">
    <source>
        <dbReference type="RuleBase" id="RU363034"/>
    </source>
</evidence>
<dbReference type="Pfam" id="PF00089">
    <property type="entry name" value="Trypsin"/>
    <property type="match status" value="1"/>
</dbReference>
<dbReference type="InterPro" id="IPR009057">
    <property type="entry name" value="Homeodomain-like_sf"/>
</dbReference>
<evidence type="ECO:0000313" key="7">
    <source>
        <dbReference type="Proteomes" id="UP000663828"/>
    </source>
</evidence>
<evidence type="ECO:0000313" key="5">
    <source>
        <dbReference type="EMBL" id="CAF1508933.1"/>
    </source>
</evidence>
<dbReference type="InterPro" id="IPR043504">
    <property type="entry name" value="Peptidase_S1_PA_chymotrypsin"/>
</dbReference>
<dbReference type="PANTHER" id="PTHR24252">
    <property type="entry name" value="ACROSIN-RELATED"/>
    <property type="match status" value="1"/>
</dbReference>
<dbReference type="PROSITE" id="PS00135">
    <property type="entry name" value="TRYPSIN_SER"/>
    <property type="match status" value="1"/>
</dbReference>
<evidence type="ECO:0000256" key="1">
    <source>
        <dbReference type="ARBA" id="ARBA00023157"/>
    </source>
</evidence>
<dbReference type="InterPro" id="IPR018114">
    <property type="entry name" value="TRYPSIN_HIS"/>
</dbReference>
<reference evidence="5" key="1">
    <citation type="submission" date="2021-02" db="EMBL/GenBank/DDBJ databases">
        <authorList>
            <person name="Nowell W R."/>
        </authorList>
    </citation>
    <scope>NUCLEOTIDE SEQUENCE</scope>
</reference>
<dbReference type="PANTHER" id="PTHR24252:SF7">
    <property type="entry name" value="HYALIN"/>
    <property type="match status" value="1"/>
</dbReference>
<proteinExistence type="predicted"/>
<dbReference type="InterPro" id="IPR033116">
    <property type="entry name" value="TRYPSIN_SER"/>
</dbReference>
<dbReference type="SUPFAM" id="SSF46689">
    <property type="entry name" value="Homeodomain-like"/>
    <property type="match status" value="1"/>
</dbReference>
<name>A0A815TXW7_ADIRI</name>
<feature type="chain" id="PRO_5035608436" description="Peptidase S1 domain-containing protein" evidence="3">
    <location>
        <begin position="21"/>
        <end position="400"/>
    </location>
</feature>
<comment type="caution">
    <text evidence="5">The sequence shown here is derived from an EMBL/GenBank/DDBJ whole genome shotgun (WGS) entry which is preliminary data.</text>
</comment>
<accession>A0A815TXW7</accession>
<dbReference type="PROSITE" id="PS50240">
    <property type="entry name" value="TRYPSIN_DOM"/>
    <property type="match status" value="1"/>
</dbReference>
<dbReference type="EMBL" id="CAJNOJ010000680">
    <property type="protein sequence ID" value="CAF1508933.1"/>
    <property type="molecule type" value="Genomic_DNA"/>
</dbReference>
<dbReference type="EMBL" id="CAJNOR010009198">
    <property type="protein sequence ID" value="CAF1642107.1"/>
    <property type="molecule type" value="Genomic_DNA"/>
</dbReference>
<evidence type="ECO:0000256" key="3">
    <source>
        <dbReference type="SAM" id="SignalP"/>
    </source>
</evidence>
<dbReference type="GO" id="GO:0006508">
    <property type="term" value="P:proteolysis"/>
    <property type="evidence" value="ECO:0007669"/>
    <property type="project" value="UniProtKB-KW"/>
</dbReference>
<keyword evidence="2" id="KW-0645">Protease</keyword>
<dbReference type="OrthoDB" id="10061449at2759"/>
<keyword evidence="1" id="KW-1015">Disulfide bond</keyword>
<feature type="domain" description="Peptidase S1" evidence="4">
    <location>
        <begin position="43"/>
        <end position="315"/>
    </location>
</feature>
<evidence type="ECO:0000259" key="4">
    <source>
        <dbReference type="PROSITE" id="PS50240"/>
    </source>
</evidence>